<keyword evidence="3" id="KW-0238">DNA-binding</keyword>
<accession>A0A239EXE5</accession>
<dbReference type="Proteomes" id="UP000198284">
    <property type="component" value="Unassembled WGS sequence"/>
</dbReference>
<keyword evidence="7" id="KW-1185">Reference proteome</keyword>
<evidence type="ECO:0000259" key="5">
    <source>
        <dbReference type="PROSITE" id="PS50931"/>
    </source>
</evidence>
<feature type="domain" description="HTH lysR-type" evidence="5">
    <location>
        <begin position="1"/>
        <end position="58"/>
    </location>
</feature>
<dbReference type="PANTHER" id="PTHR30126:SF94">
    <property type="entry name" value="LYSR FAMILY TRANSCRIPTIONAL REGULATOR"/>
    <property type="match status" value="1"/>
</dbReference>
<organism evidence="6 7">
    <name type="scientific">Noviherbaspirillum humi</name>
    <dbReference type="NCBI Taxonomy" id="1688639"/>
    <lineage>
        <taxon>Bacteria</taxon>
        <taxon>Pseudomonadati</taxon>
        <taxon>Pseudomonadota</taxon>
        <taxon>Betaproteobacteria</taxon>
        <taxon>Burkholderiales</taxon>
        <taxon>Oxalobacteraceae</taxon>
        <taxon>Noviherbaspirillum</taxon>
    </lineage>
</organism>
<evidence type="ECO:0000256" key="4">
    <source>
        <dbReference type="ARBA" id="ARBA00023163"/>
    </source>
</evidence>
<keyword evidence="4" id="KW-0804">Transcription</keyword>
<dbReference type="RefSeq" id="WP_089398574.1">
    <property type="nucleotide sequence ID" value="NZ_FZOT01000003.1"/>
</dbReference>
<gene>
    <name evidence="6" type="ORF">SAMN06265795_10357</name>
</gene>
<dbReference type="CDD" id="cd08427">
    <property type="entry name" value="PBP2_LTTR_like_2"/>
    <property type="match status" value="1"/>
</dbReference>
<dbReference type="EMBL" id="FZOT01000003">
    <property type="protein sequence ID" value="SNS49101.1"/>
    <property type="molecule type" value="Genomic_DNA"/>
</dbReference>
<name>A0A239EXE5_9BURK</name>
<dbReference type="InterPro" id="IPR000847">
    <property type="entry name" value="LysR_HTH_N"/>
</dbReference>
<dbReference type="Pfam" id="PF00126">
    <property type="entry name" value="HTH_1"/>
    <property type="match status" value="1"/>
</dbReference>
<dbReference type="Pfam" id="PF03466">
    <property type="entry name" value="LysR_substrate"/>
    <property type="match status" value="1"/>
</dbReference>
<dbReference type="GO" id="GO:0003700">
    <property type="term" value="F:DNA-binding transcription factor activity"/>
    <property type="evidence" value="ECO:0007669"/>
    <property type="project" value="InterPro"/>
</dbReference>
<dbReference type="SUPFAM" id="SSF46785">
    <property type="entry name" value="Winged helix' DNA-binding domain"/>
    <property type="match status" value="1"/>
</dbReference>
<evidence type="ECO:0000313" key="6">
    <source>
        <dbReference type="EMBL" id="SNS49101.1"/>
    </source>
</evidence>
<dbReference type="PROSITE" id="PS50931">
    <property type="entry name" value="HTH_LYSR"/>
    <property type="match status" value="1"/>
</dbReference>
<dbReference type="AlphaFoldDB" id="A0A239EXE5"/>
<dbReference type="InterPro" id="IPR005119">
    <property type="entry name" value="LysR_subst-bd"/>
</dbReference>
<dbReference type="FunFam" id="1.10.10.10:FF:000001">
    <property type="entry name" value="LysR family transcriptional regulator"/>
    <property type="match status" value="1"/>
</dbReference>
<evidence type="ECO:0000256" key="3">
    <source>
        <dbReference type="ARBA" id="ARBA00023125"/>
    </source>
</evidence>
<reference evidence="6 7" key="1">
    <citation type="submission" date="2017-06" db="EMBL/GenBank/DDBJ databases">
        <authorList>
            <person name="Kim H.J."/>
            <person name="Triplett B.A."/>
        </authorList>
    </citation>
    <scope>NUCLEOTIDE SEQUENCE [LARGE SCALE GENOMIC DNA]</scope>
    <source>
        <strain evidence="6 7">U15</strain>
    </source>
</reference>
<dbReference type="InterPro" id="IPR036390">
    <property type="entry name" value="WH_DNA-bd_sf"/>
</dbReference>
<dbReference type="PANTHER" id="PTHR30126">
    <property type="entry name" value="HTH-TYPE TRANSCRIPTIONAL REGULATOR"/>
    <property type="match status" value="1"/>
</dbReference>
<dbReference type="GO" id="GO:0000976">
    <property type="term" value="F:transcription cis-regulatory region binding"/>
    <property type="evidence" value="ECO:0007669"/>
    <property type="project" value="TreeGrafter"/>
</dbReference>
<dbReference type="Gene3D" id="1.10.10.10">
    <property type="entry name" value="Winged helix-like DNA-binding domain superfamily/Winged helix DNA-binding domain"/>
    <property type="match status" value="1"/>
</dbReference>
<sequence>MDTHFLHTFVVVAERGSIAAAARQLNLTPAAVALRIQALERELDAALLMRSGRSIKPTEAGARILLRARRLLQEVRDLKADAAEEEVAGELQLGAIATALNGMLPDVLAGLGRQYPRLTVHVVPGPSDALLTQVQQGSLDAAIIVQPEHGFAKTCDWKVLREEPLVVLAPREAAVSDPDEALRTLPFIRYDRTTYGGRIADHYLRRAGIQPAERFELTSLTAIALLVDRGLGVALVPDWSPPWPEGLSLRKLPIAGRSHLRRLGLVWFRASARVRLVHALMDEAVRCMHPDPDTE</sequence>
<dbReference type="Gene3D" id="3.40.190.10">
    <property type="entry name" value="Periplasmic binding protein-like II"/>
    <property type="match status" value="2"/>
</dbReference>
<evidence type="ECO:0000313" key="7">
    <source>
        <dbReference type="Proteomes" id="UP000198284"/>
    </source>
</evidence>
<dbReference type="SUPFAM" id="SSF53850">
    <property type="entry name" value="Periplasmic binding protein-like II"/>
    <property type="match status" value="1"/>
</dbReference>
<dbReference type="OrthoDB" id="9803735at2"/>
<evidence type="ECO:0000256" key="1">
    <source>
        <dbReference type="ARBA" id="ARBA00009437"/>
    </source>
</evidence>
<proteinExistence type="inferred from homology"/>
<comment type="similarity">
    <text evidence="1">Belongs to the LysR transcriptional regulatory family.</text>
</comment>
<protein>
    <submittedName>
        <fullName evidence="6">Transcriptional regulator, LysR family</fullName>
    </submittedName>
</protein>
<evidence type="ECO:0000256" key="2">
    <source>
        <dbReference type="ARBA" id="ARBA00023015"/>
    </source>
</evidence>
<dbReference type="InterPro" id="IPR036388">
    <property type="entry name" value="WH-like_DNA-bd_sf"/>
</dbReference>
<keyword evidence="2" id="KW-0805">Transcription regulation</keyword>